<dbReference type="PANTHER" id="PTHR31490:SF88">
    <property type="entry name" value="BETA-XYLANASE"/>
    <property type="match status" value="1"/>
</dbReference>
<dbReference type="Gene3D" id="3.20.20.80">
    <property type="entry name" value="Glycosidases"/>
    <property type="match status" value="1"/>
</dbReference>
<dbReference type="EC" id="3.2.1.8" evidence="9"/>
<dbReference type="PANTHER" id="PTHR31490">
    <property type="entry name" value="GLYCOSYL HYDROLASE"/>
    <property type="match status" value="1"/>
</dbReference>
<feature type="chain" id="PRO_5019301668" description="Beta-xylanase" evidence="11">
    <location>
        <begin position="22"/>
        <end position="626"/>
    </location>
</feature>
<evidence type="ECO:0000259" key="12">
    <source>
        <dbReference type="PROSITE" id="PS51760"/>
    </source>
</evidence>
<evidence type="ECO:0000313" key="14">
    <source>
        <dbReference type="Proteomes" id="UP000274822"/>
    </source>
</evidence>
<evidence type="ECO:0000256" key="3">
    <source>
        <dbReference type="ARBA" id="ARBA00022651"/>
    </source>
</evidence>
<evidence type="ECO:0000256" key="2">
    <source>
        <dbReference type="ARBA" id="ARBA00007495"/>
    </source>
</evidence>
<evidence type="ECO:0000256" key="10">
    <source>
        <dbReference type="SAM" id="MobiDB-lite"/>
    </source>
</evidence>
<comment type="catalytic activity">
    <reaction evidence="1 9">
        <text>Endohydrolysis of (1-&gt;4)-beta-D-xylosidic linkages in xylans.</text>
        <dbReference type="EC" id="3.2.1.8"/>
    </reaction>
</comment>
<evidence type="ECO:0000313" key="13">
    <source>
        <dbReference type="EMBL" id="RUS25066.1"/>
    </source>
</evidence>
<evidence type="ECO:0000256" key="11">
    <source>
        <dbReference type="SAM" id="SignalP"/>
    </source>
</evidence>
<keyword evidence="3" id="KW-0858">Xylan degradation</keyword>
<dbReference type="InterPro" id="IPR017853">
    <property type="entry name" value="GH"/>
</dbReference>
<dbReference type="AlphaFoldDB" id="A0A433Q5M0"/>
<feature type="compositionally biased region" description="Basic residues" evidence="10">
    <location>
        <begin position="606"/>
        <end position="626"/>
    </location>
</feature>
<keyword evidence="8 9" id="KW-0624">Polysaccharide degradation</keyword>
<evidence type="ECO:0000256" key="4">
    <source>
        <dbReference type="ARBA" id="ARBA00022729"/>
    </source>
</evidence>
<dbReference type="InterPro" id="IPR001000">
    <property type="entry name" value="GH10_dom"/>
</dbReference>
<accession>A0A433Q5M0</accession>
<dbReference type="EMBL" id="RBNJ01014050">
    <property type="protein sequence ID" value="RUS25066.1"/>
    <property type="molecule type" value="Genomic_DNA"/>
</dbReference>
<comment type="caution">
    <text evidence="13">The sequence shown here is derived from an EMBL/GenBank/DDBJ whole genome shotgun (WGS) entry which is preliminary data.</text>
</comment>
<evidence type="ECO:0000256" key="9">
    <source>
        <dbReference type="RuleBase" id="RU361174"/>
    </source>
</evidence>
<dbReference type="InterPro" id="IPR044846">
    <property type="entry name" value="GH10"/>
</dbReference>
<sequence length="626" mass="70197">MKNLWTVSVLVLLAANLGIDAATQDLLKADSWKCLDGVTFSGGNLTIKSRSRAIIPCLPDNGSGKPDKSAIPERQPLVNLFGQRYKVTDSDFTLTYTQNLFKEVPYKGTQYEVELTSGRVPMLNIYGTNVPFVMDEMYIDSPHIGIGACSRSGNLLVYIWDGKKYQPAQKKTFKIPSTRTIRVEFTRSGDTYTFKVNGQKVGTITYSDLFKKGNSLYFGTDIPHGSKMDFSEFTIDGGITQLPHPPPMLVKTPKIPVPPNSLRALASKHDLHVGTAVAVNQLFSDYEPIYAKTLAHSFNMITPENAMKFQFIHPEPDVYTFCEADGLVKWAEDNSMDFHAHTLVWDEAIPWWVFEGKYSASKLKSILKDHITTVAGRYRGRVQEWDVLNEPMHDDTDKKIPRHSIWYDNAFDKDIDAYFSNVFNWAKAADPKALLGVNEFGVETSCPKADALFDIVKKQIEKGTPIDFIGLQNHWASEDSLPSVKELLSQMTRYNEIGVHVRISELDKDISKTDKKSLDLQAQFFVNVLQACLAARDQTDVTKPSKTKGRMQGTCIGYSTWGFTDKYGSLGGGYGVNNIGHGLLMDQNYNPKPGYNSVVSYLRQTPKNKKGKKDKGKKDRGKKIKP</sequence>
<evidence type="ECO:0000256" key="6">
    <source>
        <dbReference type="ARBA" id="ARBA00023277"/>
    </source>
</evidence>
<proteinExistence type="inferred from homology"/>
<dbReference type="PROSITE" id="PS51760">
    <property type="entry name" value="GH10_2"/>
    <property type="match status" value="1"/>
</dbReference>
<feature type="signal peptide" evidence="11">
    <location>
        <begin position="1"/>
        <end position="21"/>
    </location>
</feature>
<protein>
    <recommendedName>
        <fullName evidence="9">Beta-xylanase</fullName>
        <ecNumber evidence="9">3.2.1.8</ecNumber>
    </recommendedName>
</protein>
<dbReference type="Proteomes" id="UP000274822">
    <property type="component" value="Unassembled WGS sequence"/>
</dbReference>
<feature type="domain" description="GH10" evidence="12">
    <location>
        <begin position="273"/>
        <end position="601"/>
    </location>
</feature>
<dbReference type="SUPFAM" id="SSF51445">
    <property type="entry name" value="(Trans)glycosidases"/>
    <property type="match status" value="1"/>
</dbReference>
<evidence type="ECO:0000256" key="7">
    <source>
        <dbReference type="ARBA" id="ARBA00023295"/>
    </source>
</evidence>
<gene>
    <name evidence="13" type="ORF">BC938DRAFT_472678</name>
</gene>
<keyword evidence="4 11" id="KW-0732">Signal</keyword>
<dbReference type="GO" id="GO:0031176">
    <property type="term" value="F:endo-1,4-beta-xylanase activity"/>
    <property type="evidence" value="ECO:0007669"/>
    <property type="project" value="UniProtKB-EC"/>
</dbReference>
<evidence type="ECO:0000256" key="5">
    <source>
        <dbReference type="ARBA" id="ARBA00022801"/>
    </source>
</evidence>
<keyword evidence="7 9" id="KW-0326">Glycosidase</keyword>
<feature type="region of interest" description="Disordered" evidence="10">
    <location>
        <begin position="595"/>
        <end position="626"/>
    </location>
</feature>
<name>A0A433Q5M0_9FUNG</name>
<dbReference type="Pfam" id="PF00331">
    <property type="entry name" value="Glyco_hydro_10"/>
    <property type="match status" value="1"/>
</dbReference>
<keyword evidence="6 9" id="KW-0119">Carbohydrate metabolism</keyword>
<keyword evidence="5 9" id="KW-0378">Hydrolase</keyword>
<comment type="similarity">
    <text evidence="2 9">Belongs to the glycosyl hydrolase 10 (cellulase F) family.</text>
</comment>
<organism evidence="13 14">
    <name type="scientific">Jimgerdemannia flammicorona</name>
    <dbReference type="NCBI Taxonomy" id="994334"/>
    <lineage>
        <taxon>Eukaryota</taxon>
        <taxon>Fungi</taxon>
        <taxon>Fungi incertae sedis</taxon>
        <taxon>Mucoromycota</taxon>
        <taxon>Mucoromycotina</taxon>
        <taxon>Endogonomycetes</taxon>
        <taxon>Endogonales</taxon>
        <taxon>Endogonaceae</taxon>
        <taxon>Jimgerdemannia</taxon>
    </lineage>
</organism>
<evidence type="ECO:0000256" key="8">
    <source>
        <dbReference type="ARBA" id="ARBA00023326"/>
    </source>
</evidence>
<keyword evidence="14" id="KW-1185">Reference proteome</keyword>
<dbReference type="GO" id="GO:0045493">
    <property type="term" value="P:xylan catabolic process"/>
    <property type="evidence" value="ECO:0007669"/>
    <property type="project" value="UniProtKB-KW"/>
</dbReference>
<dbReference type="SMART" id="SM00633">
    <property type="entry name" value="Glyco_10"/>
    <property type="match status" value="1"/>
</dbReference>
<dbReference type="PRINTS" id="PR00134">
    <property type="entry name" value="GLHYDRLASE10"/>
</dbReference>
<reference evidence="13 14" key="1">
    <citation type="journal article" date="2018" name="New Phytol.">
        <title>Phylogenomics of Endogonaceae and evolution of mycorrhizas within Mucoromycota.</title>
        <authorList>
            <person name="Chang Y."/>
            <person name="Desiro A."/>
            <person name="Na H."/>
            <person name="Sandor L."/>
            <person name="Lipzen A."/>
            <person name="Clum A."/>
            <person name="Barry K."/>
            <person name="Grigoriev I.V."/>
            <person name="Martin F.M."/>
            <person name="Stajich J.E."/>
            <person name="Smith M.E."/>
            <person name="Bonito G."/>
            <person name="Spatafora J.W."/>
        </authorList>
    </citation>
    <scope>NUCLEOTIDE SEQUENCE [LARGE SCALE GENOMIC DNA]</scope>
    <source>
        <strain evidence="13 14">AD002</strain>
    </source>
</reference>
<evidence type="ECO:0000256" key="1">
    <source>
        <dbReference type="ARBA" id="ARBA00000681"/>
    </source>
</evidence>